<name>A0ABY9KTF1_9BACI</name>
<dbReference type="InterPro" id="IPR039563">
    <property type="entry name" value="Peptidase_C39_single_dom"/>
</dbReference>
<evidence type="ECO:0000256" key="1">
    <source>
        <dbReference type="SAM" id="Phobius"/>
    </source>
</evidence>
<evidence type="ECO:0000259" key="2">
    <source>
        <dbReference type="Pfam" id="PF13529"/>
    </source>
</evidence>
<keyword evidence="4" id="KW-1185">Reference proteome</keyword>
<proteinExistence type="predicted"/>
<dbReference type="PANTHER" id="PTHR37806:SF1">
    <property type="entry name" value="PEPTIDASE C39-LIKE DOMAIN-CONTAINING PROTEIN"/>
    <property type="match status" value="1"/>
</dbReference>
<dbReference type="PANTHER" id="PTHR37806">
    <property type="entry name" value="LMO0724 PROTEIN"/>
    <property type="match status" value="1"/>
</dbReference>
<sequence length="284" mass="32375">MLLIMFFLTCTAAIAFMCFGAKASRKWVRNSFYFYGALFTLATLGLLAINVQNNDDFIRSALRELTKKAELTAEAEPFMTSENRIQDSVHLKAPLVKQLPELPRGCEVASLAMLLQYNNIDADKMTLADQVRKNPRNHEITNGKIHFGNPNNGFVGDMTSFENPGLGVYHGPIAELAETYVDPQRVRDFTGSEFTEIIQQLNEKRPVWVIINATYKKLPKKAFVTWHTEDGPVKITRREHSVLITGYDEKYIYFNDPLARETKAPMQSFKEAWEQMGKQAITIR</sequence>
<dbReference type="CDD" id="cd02549">
    <property type="entry name" value="Peptidase_C39A"/>
    <property type="match status" value="1"/>
</dbReference>
<gene>
    <name evidence="3" type="ORF">QR721_09330</name>
</gene>
<dbReference type="EMBL" id="CP129113">
    <property type="protein sequence ID" value="WLV23839.1"/>
    <property type="molecule type" value="Genomic_DNA"/>
</dbReference>
<accession>A0ABY9KTF1</accession>
<dbReference type="InterPro" id="IPR016997">
    <property type="entry name" value="UCP032442"/>
</dbReference>
<evidence type="ECO:0000313" key="4">
    <source>
        <dbReference type="Proteomes" id="UP001180087"/>
    </source>
</evidence>
<dbReference type="Proteomes" id="UP001180087">
    <property type="component" value="Chromosome"/>
</dbReference>
<dbReference type="InterPro" id="IPR039564">
    <property type="entry name" value="Peptidase_C39-like"/>
</dbReference>
<feature type="domain" description="Peptidase C39-like" evidence="2">
    <location>
        <begin position="92"/>
        <end position="257"/>
    </location>
</feature>
<dbReference type="PIRSF" id="PIRSF032442">
    <property type="entry name" value="UCP032442"/>
    <property type="match status" value="1"/>
</dbReference>
<protein>
    <submittedName>
        <fullName evidence="3">C39 family peptidase</fullName>
    </submittedName>
</protein>
<dbReference type="Pfam" id="PF13529">
    <property type="entry name" value="Peptidase_C39_2"/>
    <property type="match status" value="1"/>
</dbReference>
<keyword evidence="1" id="KW-1133">Transmembrane helix</keyword>
<dbReference type="Gene3D" id="3.90.70.10">
    <property type="entry name" value="Cysteine proteinases"/>
    <property type="match status" value="1"/>
</dbReference>
<keyword evidence="1" id="KW-0812">Transmembrane</keyword>
<feature type="transmembrane region" description="Helical" evidence="1">
    <location>
        <begin position="33"/>
        <end position="51"/>
    </location>
</feature>
<reference evidence="3" key="1">
    <citation type="submission" date="2023-06" db="EMBL/GenBank/DDBJ databases">
        <title>A Treasure from Seagulls: Isolation and Description of Aciduricobacillus qingdaonensis gen. nov., sp. nov., a Rare Obligately Uric Acid-utilizing Member in the Family Bacillaceae.</title>
        <authorList>
            <person name="Liu W."/>
            <person name="Wang B."/>
        </authorList>
    </citation>
    <scope>NUCLEOTIDE SEQUENCE</scope>
    <source>
        <strain evidence="3">44XB</strain>
    </source>
</reference>
<dbReference type="RefSeq" id="WP_348026256.1">
    <property type="nucleotide sequence ID" value="NZ_CP129113.1"/>
</dbReference>
<keyword evidence="1" id="KW-0472">Membrane</keyword>
<evidence type="ECO:0000313" key="3">
    <source>
        <dbReference type="EMBL" id="WLV23839.1"/>
    </source>
</evidence>
<organism evidence="3 4">
    <name type="scientific">Aciduricibacillus chroicocephali</name>
    <dbReference type="NCBI Taxonomy" id="3054939"/>
    <lineage>
        <taxon>Bacteria</taxon>
        <taxon>Bacillati</taxon>
        <taxon>Bacillota</taxon>
        <taxon>Bacilli</taxon>
        <taxon>Bacillales</taxon>
        <taxon>Bacillaceae</taxon>
        <taxon>Aciduricibacillus</taxon>
    </lineage>
</organism>